<accession>A0A1Y0SYG7</accession>
<dbReference type="Proteomes" id="UP000225448">
    <property type="component" value="Segment"/>
</dbReference>
<evidence type="ECO:0000313" key="1">
    <source>
        <dbReference type="EMBL" id="ARV76696.1"/>
    </source>
</evidence>
<dbReference type="EMBL" id="MF042360">
    <property type="protein sequence ID" value="ARV76696.1"/>
    <property type="molecule type" value="Genomic_DNA"/>
</dbReference>
<organism evidence="1 2">
    <name type="scientific">Pseudomonas phage Phabio</name>
    <dbReference type="NCBI Taxonomy" id="2006668"/>
    <lineage>
        <taxon>Viruses</taxon>
        <taxon>Duplodnaviria</taxon>
        <taxon>Heunggongvirae</taxon>
        <taxon>Uroviricota</taxon>
        <taxon>Caudoviricetes</taxon>
        <taxon>Chimalliviridae</taxon>
        <taxon>Phabiovirus</taxon>
        <taxon>Phabiovirus phabio</taxon>
    </lineage>
</organism>
<name>A0A1Y0SYG7_9CAUD</name>
<proteinExistence type="predicted"/>
<gene>
    <name evidence="1" type="ORF">PHABIO_65</name>
</gene>
<keyword evidence="2" id="KW-1185">Reference proteome</keyword>
<evidence type="ECO:0000313" key="2">
    <source>
        <dbReference type="Proteomes" id="UP000225448"/>
    </source>
</evidence>
<reference evidence="1 2" key="1">
    <citation type="submission" date="2017-05" db="EMBL/GenBank/DDBJ databases">
        <authorList>
            <person name="Song R."/>
            <person name="Chenine A.L."/>
            <person name="Ruprecht R.M."/>
        </authorList>
    </citation>
    <scope>NUCLEOTIDE SEQUENCE [LARGE SCALE GENOMIC DNA]</scope>
</reference>
<sequence>MSLLPSSNEAYKFIVAPTINGGLFAEEFRMRFYNDRQCQDEPDPELSLILSRHEQKDMGVAKQRVLHYFQRTVMSAYGEHVLETAGPSDELLHDDDPDVVSMYKIYKEFRVNNPKLEVLTMLPIDMNGTFGFVIYPNDMYS</sequence>
<protein>
    <submittedName>
        <fullName evidence="1">Uncharacterized protein</fullName>
    </submittedName>
</protein>